<evidence type="ECO:0000313" key="2">
    <source>
        <dbReference type="Proteomes" id="UP000596827"/>
    </source>
</evidence>
<dbReference type="EMBL" id="JACORU010000001">
    <property type="protein sequence ID" value="MBC5763898.1"/>
    <property type="molecule type" value="Genomic_DNA"/>
</dbReference>
<dbReference type="Pfam" id="PF08002">
    <property type="entry name" value="DUF1697"/>
    <property type="match status" value="1"/>
</dbReference>
<reference evidence="1" key="1">
    <citation type="submission" date="2020-08" db="EMBL/GenBank/DDBJ databases">
        <title>Ramlibacter sp. GTP1 16S ribosomal RNA gene genome sequencing and assembly.</title>
        <authorList>
            <person name="Kang M."/>
        </authorList>
    </citation>
    <scope>NUCLEOTIDE SEQUENCE</scope>
    <source>
        <strain evidence="1">GTP1</strain>
    </source>
</reference>
<proteinExistence type="predicted"/>
<accession>A0A923S1P2</accession>
<dbReference type="PANTHER" id="PTHR36439:SF1">
    <property type="entry name" value="DUF1697 DOMAIN-CONTAINING PROTEIN"/>
    <property type="match status" value="1"/>
</dbReference>
<dbReference type="RefSeq" id="WP_187080314.1">
    <property type="nucleotide sequence ID" value="NZ_JACORU010000001.1"/>
</dbReference>
<dbReference type="SUPFAM" id="SSF160379">
    <property type="entry name" value="SP0830-like"/>
    <property type="match status" value="1"/>
</dbReference>
<name>A0A923S1P2_9BURK</name>
<gene>
    <name evidence="1" type="ORF">H8R02_05515</name>
</gene>
<keyword evidence="2" id="KW-1185">Reference proteome</keyword>
<protein>
    <submittedName>
        <fullName evidence="1">DUF1697 domain-containing protein</fullName>
    </submittedName>
</protein>
<dbReference type="PANTHER" id="PTHR36439">
    <property type="entry name" value="BLL4334 PROTEIN"/>
    <property type="match status" value="1"/>
</dbReference>
<evidence type="ECO:0000313" key="1">
    <source>
        <dbReference type="EMBL" id="MBC5763898.1"/>
    </source>
</evidence>
<dbReference type="Gene3D" id="3.30.70.1280">
    <property type="entry name" value="SP0830-like domains"/>
    <property type="match status" value="1"/>
</dbReference>
<dbReference type="AlphaFoldDB" id="A0A923S1P2"/>
<organism evidence="1 2">
    <name type="scientific">Ramlibacter albus</name>
    <dbReference type="NCBI Taxonomy" id="2079448"/>
    <lineage>
        <taxon>Bacteria</taxon>
        <taxon>Pseudomonadati</taxon>
        <taxon>Pseudomonadota</taxon>
        <taxon>Betaproteobacteria</taxon>
        <taxon>Burkholderiales</taxon>
        <taxon>Comamonadaceae</taxon>
        <taxon>Ramlibacter</taxon>
    </lineage>
</organism>
<sequence length="171" mass="19247">MPRYVAFLRGVSPMNAKMPQLKAAFESAGFTHVKTVLSSGNVVFDSRKSTDTALEKKAEAAMTKELGKSFYTIVRSVEHLESLIAADPYAKHKFPKDAKRVVSFVREAPATKPKLPIEFEEARILEMKDRDIFTAYVPQQNNPAFMNLIEKTFGKEVTTRTWDTVQKCAKA</sequence>
<comment type="caution">
    <text evidence="1">The sequence shown here is derived from an EMBL/GenBank/DDBJ whole genome shotgun (WGS) entry which is preliminary data.</text>
</comment>
<dbReference type="InterPro" id="IPR012545">
    <property type="entry name" value="DUF1697"/>
</dbReference>
<dbReference type="Proteomes" id="UP000596827">
    <property type="component" value="Unassembled WGS sequence"/>
</dbReference>
<dbReference type="PIRSF" id="PIRSF008502">
    <property type="entry name" value="UCP008502"/>
    <property type="match status" value="1"/>
</dbReference>